<dbReference type="OrthoDB" id="1014262at2"/>
<evidence type="ECO:0008006" key="3">
    <source>
        <dbReference type="Google" id="ProtNLM"/>
    </source>
</evidence>
<dbReference type="RefSeq" id="WP_036851523.1">
    <property type="nucleotide sequence ID" value="NZ_JQJD01000033.1"/>
</dbReference>
<gene>
    <name evidence="1" type="ORF">HQ35_05010</name>
</gene>
<dbReference type="InterPro" id="IPR053842">
    <property type="entry name" value="NikA-like"/>
</dbReference>
<evidence type="ECO:0000313" key="2">
    <source>
        <dbReference type="Proteomes" id="UP000030125"/>
    </source>
</evidence>
<dbReference type="Pfam" id="PF21983">
    <property type="entry name" value="NikA-like"/>
    <property type="match status" value="1"/>
</dbReference>
<accession>A0A0A2EPZ3</accession>
<name>A0A0A2EPZ3_PORCN</name>
<dbReference type="EMBL" id="JQJD01000033">
    <property type="protein sequence ID" value="KGN80988.1"/>
    <property type="molecule type" value="Genomic_DNA"/>
</dbReference>
<comment type="caution">
    <text evidence="1">The sequence shown here is derived from an EMBL/GenBank/DDBJ whole genome shotgun (WGS) entry which is preliminary data.</text>
</comment>
<organism evidence="1 2">
    <name type="scientific">Porphyromonas cangingivalis</name>
    <dbReference type="NCBI Taxonomy" id="36874"/>
    <lineage>
        <taxon>Bacteria</taxon>
        <taxon>Pseudomonadati</taxon>
        <taxon>Bacteroidota</taxon>
        <taxon>Bacteroidia</taxon>
        <taxon>Bacteroidales</taxon>
        <taxon>Porphyromonadaceae</taxon>
        <taxon>Porphyromonas</taxon>
    </lineage>
</organism>
<sequence length="136" mass="15921">MKRKTDHSDRDRSRNRTQILRVRCSLEEKAKIQAKAQQTGKKLSEFCREALLTGEVIAVPTWTGNEQKAVRVLQRVAHFFTHISSLIKKKDPAWLPVTKNLALISLEAFKRFYHPRHRIPDEVYNLLNIERDDCQV</sequence>
<protein>
    <recommendedName>
        <fullName evidence="3">Ribbon-helix-helix protein, copG family</fullName>
    </recommendedName>
</protein>
<reference evidence="1 2" key="1">
    <citation type="submission" date="2014-08" db="EMBL/GenBank/DDBJ databases">
        <title>Porphyromonas cangingivalis strain:COT-109_OH1386 Genome sequencing.</title>
        <authorList>
            <person name="Wallis C."/>
            <person name="Deusch O."/>
            <person name="O'Flynn C."/>
            <person name="Davis I."/>
            <person name="Jospin G."/>
            <person name="Darling A.E."/>
            <person name="Coil D.A."/>
            <person name="Alexiev A."/>
            <person name="Horsfall A."/>
            <person name="Kirkwood N."/>
            <person name="Harris S."/>
            <person name="Eisen J.A."/>
        </authorList>
    </citation>
    <scope>NUCLEOTIDE SEQUENCE [LARGE SCALE GENOMIC DNA]</scope>
    <source>
        <strain evidence="2">COT-109 OH1386</strain>
    </source>
</reference>
<dbReference type="AlphaFoldDB" id="A0A0A2EPZ3"/>
<evidence type="ECO:0000313" key="1">
    <source>
        <dbReference type="EMBL" id="KGN80988.1"/>
    </source>
</evidence>
<keyword evidence="2" id="KW-1185">Reference proteome</keyword>
<proteinExistence type="predicted"/>
<dbReference type="Proteomes" id="UP000030125">
    <property type="component" value="Unassembled WGS sequence"/>
</dbReference>